<organism evidence="1 2">
    <name type="scientific">Tetradesmus obliquus</name>
    <name type="common">Green alga</name>
    <name type="synonym">Acutodesmus obliquus</name>
    <dbReference type="NCBI Taxonomy" id="3088"/>
    <lineage>
        <taxon>Eukaryota</taxon>
        <taxon>Viridiplantae</taxon>
        <taxon>Chlorophyta</taxon>
        <taxon>core chlorophytes</taxon>
        <taxon>Chlorophyceae</taxon>
        <taxon>CS clade</taxon>
        <taxon>Sphaeropleales</taxon>
        <taxon>Scenedesmaceae</taxon>
        <taxon>Tetradesmus</taxon>
    </lineage>
</organism>
<dbReference type="PANTHER" id="PTHR46567:SF1">
    <property type="entry name" value="MEDIATOR OF RNA POLYMERASE II TRANSCRIPTION SUBUNIT 12"/>
    <property type="match status" value="1"/>
</dbReference>
<dbReference type="Proteomes" id="UP001244341">
    <property type="component" value="Chromosome 14b"/>
</dbReference>
<sequence>MAMHPELVAYHSTCDRPPLSAELGPPDYYPLVPGGCPEDTVDAATLASGYKWVPDSLRITEANEPLLSLTCHNAAYWDEHNAHALRQCVHSRLAAVHRQRQAKKKARLRFEVQLGPDAARSSFSAALPQPRAASEQELSGWLLDLAGNCPLADLAARLPDSIERDGLLLSFSVPVAVSQLSACCLAGDAHAAMAALTPAIKGCIYDDVTG</sequence>
<reference evidence="1 2" key="1">
    <citation type="submission" date="2023-05" db="EMBL/GenBank/DDBJ databases">
        <title>A 100% complete, gapless, phased diploid assembly of the Scenedesmus obliquus UTEX 3031 genome.</title>
        <authorList>
            <person name="Biondi T.C."/>
            <person name="Hanschen E.R."/>
            <person name="Kwon T."/>
            <person name="Eng W."/>
            <person name="Kruse C.P.S."/>
            <person name="Koehler S.I."/>
            <person name="Kunde Y."/>
            <person name="Gleasner C.D."/>
            <person name="You Mak K.T."/>
            <person name="Polle J."/>
            <person name="Hovde B.T."/>
            <person name="Starkenburg S.R."/>
        </authorList>
    </citation>
    <scope>NUCLEOTIDE SEQUENCE [LARGE SCALE GENOMIC DNA]</scope>
    <source>
        <strain evidence="1 2">DOE0152z</strain>
    </source>
</reference>
<proteinExistence type="predicted"/>
<dbReference type="EMBL" id="CP126221">
    <property type="protein sequence ID" value="WIA22397.1"/>
    <property type="molecule type" value="Genomic_DNA"/>
</dbReference>
<gene>
    <name evidence="1" type="ORF">OEZ85_004703</name>
</gene>
<accession>A0ABY8UQ29</accession>
<protein>
    <submittedName>
        <fullName evidence="1">Uncharacterized protein</fullName>
    </submittedName>
</protein>
<keyword evidence="2" id="KW-1185">Reference proteome</keyword>
<name>A0ABY8UQ29_TETOB</name>
<dbReference type="PANTHER" id="PTHR46567">
    <property type="entry name" value="MEDIATOR OF RNA POLYMERASE II TRANSCRIPTION SUBUNIT 12"/>
    <property type="match status" value="1"/>
</dbReference>
<evidence type="ECO:0000313" key="1">
    <source>
        <dbReference type="EMBL" id="WIA22397.1"/>
    </source>
</evidence>
<evidence type="ECO:0000313" key="2">
    <source>
        <dbReference type="Proteomes" id="UP001244341"/>
    </source>
</evidence>